<keyword evidence="1" id="KW-0805">Transcription regulation</keyword>
<dbReference type="InParanoid" id="A0A1B1AEQ7"/>
<keyword evidence="2" id="KW-0804">Transcription</keyword>
<reference evidence="4 5" key="1">
    <citation type="submission" date="2015-11" db="EMBL/GenBank/DDBJ databases">
        <title>Whole-Genome Sequence of Candidatus Oderbacter manganicum from the National Park Lower Oder Valley, Germany.</title>
        <authorList>
            <person name="Braun B."/>
            <person name="Liere K."/>
            <person name="Szewzyk U."/>
        </authorList>
    </citation>
    <scope>NUCLEOTIDE SEQUENCE [LARGE SCALE GENOMIC DNA]</scope>
    <source>
        <strain evidence="4 5">OTSz_A_272</strain>
    </source>
</reference>
<evidence type="ECO:0000313" key="4">
    <source>
        <dbReference type="EMBL" id="ANP45034.1"/>
    </source>
</evidence>
<dbReference type="InterPro" id="IPR052158">
    <property type="entry name" value="INH-QAR"/>
</dbReference>
<dbReference type="OrthoDB" id="9793422at2"/>
<name>A0A1B1AEQ7_9PROT</name>
<keyword evidence="5" id="KW-1185">Reference proteome</keyword>
<gene>
    <name evidence="4" type="ORF">ATE48_03410</name>
</gene>
<dbReference type="STRING" id="1759059.ATE48_03410"/>
<dbReference type="PANTHER" id="PTHR43130">
    <property type="entry name" value="ARAC-FAMILY TRANSCRIPTIONAL REGULATOR"/>
    <property type="match status" value="1"/>
</dbReference>
<dbReference type="InterPro" id="IPR018060">
    <property type="entry name" value="HTH_AraC"/>
</dbReference>
<dbReference type="Gene3D" id="1.10.10.60">
    <property type="entry name" value="Homeodomain-like"/>
    <property type="match status" value="1"/>
</dbReference>
<dbReference type="Pfam" id="PF01965">
    <property type="entry name" value="DJ-1_PfpI"/>
    <property type="match status" value="1"/>
</dbReference>
<dbReference type="SUPFAM" id="SSF52317">
    <property type="entry name" value="Class I glutamine amidotransferase-like"/>
    <property type="match status" value="1"/>
</dbReference>
<dbReference type="SUPFAM" id="SSF46689">
    <property type="entry name" value="Homeodomain-like"/>
    <property type="match status" value="2"/>
</dbReference>
<evidence type="ECO:0000313" key="5">
    <source>
        <dbReference type="Proteomes" id="UP000092498"/>
    </source>
</evidence>
<dbReference type="AlphaFoldDB" id="A0A1B1AEQ7"/>
<evidence type="ECO:0000256" key="2">
    <source>
        <dbReference type="ARBA" id="ARBA00023163"/>
    </source>
</evidence>
<dbReference type="Gene3D" id="3.40.50.880">
    <property type="match status" value="1"/>
</dbReference>
<protein>
    <submittedName>
        <fullName evidence="4">AraC family transcriptional regulator</fullName>
    </submittedName>
</protein>
<sequence>MSKKPPFQPKPRDVLIVLFPGFQIIDAAGPIGAFEIAARYAPGAYTIRTAAPAAGLAPSSSGVPMPAEALSGRAKVDTFIVVGGNGTGDAMRDANFIRAISKAPARARRVASVCSGAFLLAQAGLLKGKRATTHWRRAAQLAQMFPDVRVEADCIHIKDGAVWTSAGVTAGIDLALAMIAEDLGEDLAADVAREMVVYAKRPGGQAQHSALLELDSAASRFAPLNAWMREHLAEDLSVERLAAQAAMSPRNFARAYATETGVTPAKAVERLRAETARTALAQGGAIQEIARRTGFGDPERMRRAFMRLYGAPPAAMRRTLRRA</sequence>
<dbReference type="InterPro" id="IPR029062">
    <property type="entry name" value="Class_I_gatase-like"/>
</dbReference>
<dbReference type="EMBL" id="CP013244">
    <property type="protein sequence ID" value="ANP45034.1"/>
    <property type="molecule type" value="Genomic_DNA"/>
</dbReference>
<dbReference type="Pfam" id="PF12833">
    <property type="entry name" value="HTH_18"/>
    <property type="match status" value="1"/>
</dbReference>
<dbReference type="GO" id="GO:0003700">
    <property type="term" value="F:DNA-binding transcription factor activity"/>
    <property type="evidence" value="ECO:0007669"/>
    <property type="project" value="InterPro"/>
</dbReference>
<evidence type="ECO:0000256" key="1">
    <source>
        <dbReference type="ARBA" id="ARBA00023015"/>
    </source>
</evidence>
<dbReference type="CDD" id="cd03137">
    <property type="entry name" value="GATase1_AraC_1"/>
    <property type="match status" value="1"/>
</dbReference>
<dbReference type="GO" id="GO:0043565">
    <property type="term" value="F:sequence-specific DNA binding"/>
    <property type="evidence" value="ECO:0007669"/>
    <property type="project" value="InterPro"/>
</dbReference>
<dbReference type="PROSITE" id="PS01124">
    <property type="entry name" value="HTH_ARAC_FAMILY_2"/>
    <property type="match status" value="1"/>
</dbReference>
<organism evidence="4 5">
    <name type="scientific">Candidatus Viadribacter manganicus</name>
    <dbReference type="NCBI Taxonomy" id="1759059"/>
    <lineage>
        <taxon>Bacteria</taxon>
        <taxon>Pseudomonadati</taxon>
        <taxon>Pseudomonadota</taxon>
        <taxon>Alphaproteobacteria</taxon>
        <taxon>Hyphomonadales</taxon>
        <taxon>Hyphomonadaceae</taxon>
        <taxon>Candidatus Viadribacter</taxon>
    </lineage>
</organism>
<feature type="domain" description="HTH araC/xylS-type" evidence="3">
    <location>
        <begin position="222"/>
        <end position="319"/>
    </location>
</feature>
<dbReference type="KEGG" id="cbot:ATE48_03410"/>
<dbReference type="PANTHER" id="PTHR43130:SF3">
    <property type="entry name" value="HTH-TYPE TRANSCRIPTIONAL REGULATOR RV1931C"/>
    <property type="match status" value="1"/>
</dbReference>
<dbReference type="InterPro" id="IPR009057">
    <property type="entry name" value="Homeodomain-like_sf"/>
</dbReference>
<accession>A0A1B1AEQ7</accession>
<proteinExistence type="predicted"/>
<dbReference type="Proteomes" id="UP000092498">
    <property type="component" value="Chromosome"/>
</dbReference>
<dbReference type="InterPro" id="IPR002818">
    <property type="entry name" value="DJ-1/PfpI"/>
</dbReference>
<dbReference type="RefSeq" id="WP_066767807.1">
    <property type="nucleotide sequence ID" value="NZ_CP013244.1"/>
</dbReference>
<evidence type="ECO:0000259" key="3">
    <source>
        <dbReference type="PROSITE" id="PS01124"/>
    </source>
</evidence>
<dbReference type="SMART" id="SM00342">
    <property type="entry name" value="HTH_ARAC"/>
    <property type="match status" value="1"/>
</dbReference>